<dbReference type="Pfam" id="PF12695">
    <property type="entry name" value="Abhydrolase_5"/>
    <property type="match status" value="1"/>
</dbReference>
<dbReference type="EMBL" id="CP101637">
    <property type="protein sequence ID" value="WMT79934.1"/>
    <property type="molecule type" value="Genomic_DNA"/>
</dbReference>
<dbReference type="InterPro" id="IPR029059">
    <property type="entry name" value="AB_hydrolase_5"/>
</dbReference>
<feature type="transmembrane region" description="Helical" evidence="1">
    <location>
        <begin position="54"/>
        <end position="72"/>
    </location>
</feature>
<dbReference type="SUPFAM" id="SSF53474">
    <property type="entry name" value="alpha/beta-Hydrolases"/>
    <property type="match status" value="1"/>
</dbReference>
<name>A0ABY9PX28_9FIRM</name>
<dbReference type="Gene3D" id="3.40.50.1820">
    <property type="entry name" value="alpha/beta hydrolase"/>
    <property type="match status" value="1"/>
</dbReference>
<evidence type="ECO:0000256" key="1">
    <source>
        <dbReference type="SAM" id="Phobius"/>
    </source>
</evidence>
<proteinExistence type="predicted"/>
<organism evidence="3 4">
    <name type="scientific">Terrisporobacter mayombei</name>
    <dbReference type="NCBI Taxonomy" id="1541"/>
    <lineage>
        <taxon>Bacteria</taxon>
        <taxon>Bacillati</taxon>
        <taxon>Bacillota</taxon>
        <taxon>Clostridia</taxon>
        <taxon>Peptostreptococcales</taxon>
        <taxon>Peptostreptococcaceae</taxon>
        <taxon>Terrisporobacter</taxon>
    </lineage>
</organism>
<protein>
    <recommendedName>
        <fullName evidence="2">Alpha/beta hydrolase fold-5 domain-containing protein</fullName>
    </recommendedName>
</protein>
<keyword evidence="4" id="KW-1185">Reference proteome</keyword>
<gene>
    <name evidence="3" type="ORF">TEMA_02050</name>
</gene>
<dbReference type="InterPro" id="IPR029058">
    <property type="entry name" value="AB_hydrolase_fold"/>
</dbReference>
<accession>A0ABY9PX28</accession>
<reference evidence="3 4" key="1">
    <citation type="submission" date="2022-07" db="EMBL/GenBank/DDBJ databases">
        <title>Genome sequence of Terrisporobacter mayombei DSM6539.</title>
        <authorList>
            <person name="Boeer T."/>
            <person name="Bengelsdorf F.R."/>
            <person name="Daniel R."/>
            <person name="Poehlein A."/>
        </authorList>
    </citation>
    <scope>NUCLEOTIDE SEQUENCE [LARGE SCALE GENOMIC DNA]</scope>
    <source>
        <strain evidence="3 4">DSM 6539</strain>
    </source>
</reference>
<evidence type="ECO:0000259" key="2">
    <source>
        <dbReference type="Pfam" id="PF12695"/>
    </source>
</evidence>
<feature type="domain" description="Alpha/beta hydrolase fold-5" evidence="2">
    <location>
        <begin position="114"/>
        <end position="274"/>
    </location>
</feature>
<keyword evidence="1" id="KW-0812">Transmembrane</keyword>
<sequence length="289" mass="32731">MKKRKAKSNSESKYDTFSITMELERPLLYNDENNVDKNNKLKKENKSQIRKKRIITLLTVLALFVIGFFIWLSNGYSLQKEDMKYLQSNSKVEVTAKGDYTYFTPKNVSATKGFIFYPGVRVDSSSYAKLCNDVASYGYKVVAVDMPFNYANFGKNKANKVIEDNPEITKWVIGGDSLGGTVACEYAINNKNIEGIVLISSYPRDNISELGFKVLSLWGSKDNVVDYKELINSKGQLPKDTKYVEIEGANHSQFANYGMYGGDEEALISSDEQMDITVRNIVNFLYNIQ</sequence>
<keyword evidence="1" id="KW-1133">Transmembrane helix</keyword>
<evidence type="ECO:0000313" key="3">
    <source>
        <dbReference type="EMBL" id="WMT79934.1"/>
    </source>
</evidence>
<dbReference type="Proteomes" id="UP001235030">
    <property type="component" value="Chromosome"/>
</dbReference>
<keyword evidence="1" id="KW-0472">Membrane</keyword>
<dbReference type="RefSeq" id="WP_228104206.1">
    <property type="nucleotide sequence ID" value="NZ_CP101637.1"/>
</dbReference>
<evidence type="ECO:0000313" key="4">
    <source>
        <dbReference type="Proteomes" id="UP001235030"/>
    </source>
</evidence>